<comment type="caution">
    <text evidence="2">The sequence shown here is derived from an EMBL/GenBank/DDBJ whole genome shotgun (WGS) entry which is preliminary data.</text>
</comment>
<dbReference type="AlphaFoldDB" id="A0A9W4GZT0"/>
<sequence>MRPRLVAVTFAAALLALTACSSGGDDAKPTDPTRLDAPARQACDDLAHGLASAKTTSEQQALYKKVDTSARKSHTNGIASESKSLGDGVAGDTAYWQTHTDALTRACVQAGWKP</sequence>
<gene>
    <name evidence="2" type="ORF">SBRY_21045</name>
</gene>
<protein>
    <recommendedName>
        <fullName evidence="4">Lipoprotein</fullName>
    </recommendedName>
</protein>
<feature type="signal peptide" evidence="1">
    <location>
        <begin position="1"/>
        <end position="27"/>
    </location>
</feature>
<keyword evidence="1" id="KW-0732">Signal</keyword>
<keyword evidence="3" id="KW-1185">Reference proteome</keyword>
<dbReference type="EMBL" id="CAJVAX010000012">
    <property type="protein sequence ID" value="CAG7634123.1"/>
    <property type="molecule type" value="Genomic_DNA"/>
</dbReference>
<proteinExistence type="predicted"/>
<name>A0A9W4GZT0_9ACTN</name>
<dbReference type="PROSITE" id="PS51257">
    <property type="entry name" value="PROKAR_LIPOPROTEIN"/>
    <property type="match status" value="1"/>
</dbReference>
<evidence type="ECO:0000313" key="3">
    <source>
        <dbReference type="Proteomes" id="UP001153328"/>
    </source>
</evidence>
<feature type="chain" id="PRO_5040972450" description="Lipoprotein" evidence="1">
    <location>
        <begin position="28"/>
        <end position="114"/>
    </location>
</feature>
<dbReference type="RefSeq" id="WP_205044120.1">
    <property type="nucleotide sequence ID" value="NZ_CAJVAX010000012.1"/>
</dbReference>
<organism evidence="2 3">
    <name type="scientific">Actinacidiphila bryophytorum</name>
    <dbReference type="NCBI Taxonomy" id="1436133"/>
    <lineage>
        <taxon>Bacteria</taxon>
        <taxon>Bacillati</taxon>
        <taxon>Actinomycetota</taxon>
        <taxon>Actinomycetes</taxon>
        <taxon>Kitasatosporales</taxon>
        <taxon>Streptomycetaceae</taxon>
        <taxon>Actinacidiphila</taxon>
    </lineage>
</organism>
<reference evidence="2" key="1">
    <citation type="submission" date="2021-06" db="EMBL/GenBank/DDBJ databases">
        <authorList>
            <person name="Arsene-Ploetze F."/>
        </authorList>
    </citation>
    <scope>NUCLEOTIDE SEQUENCE</scope>
    <source>
        <strain evidence="2">SBRY1</strain>
    </source>
</reference>
<accession>A0A9W4GZT0</accession>
<evidence type="ECO:0000313" key="2">
    <source>
        <dbReference type="EMBL" id="CAG7634123.1"/>
    </source>
</evidence>
<evidence type="ECO:0008006" key="4">
    <source>
        <dbReference type="Google" id="ProtNLM"/>
    </source>
</evidence>
<dbReference type="Proteomes" id="UP001153328">
    <property type="component" value="Unassembled WGS sequence"/>
</dbReference>
<evidence type="ECO:0000256" key="1">
    <source>
        <dbReference type="SAM" id="SignalP"/>
    </source>
</evidence>